<feature type="domain" description="ABC transporter" evidence="9">
    <location>
        <begin position="376"/>
        <end position="614"/>
    </location>
</feature>
<evidence type="ECO:0000256" key="5">
    <source>
        <dbReference type="ARBA" id="ARBA00022840"/>
    </source>
</evidence>
<dbReference type="InterPro" id="IPR003593">
    <property type="entry name" value="AAA+_ATPase"/>
</dbReference>
<dbReference type="InterPro" id="IPR011527">
    <property type="entry name" value="ABC1_TM_dom"/>
</dbReference>
<dbReference type="PROSITE" id="PS50929">
    <property type="entry name" value="ABC_TM1F"/>
    <property type="match status" value="2"/>
</dbReference>
<dbReference type="AlphaFoldDB" id="A0A899G1Z7"/>
<dbReference type="Gene3D" id="1.20.1560.10">
    <property type="entry name" value="ABC transporter type 1, transmembrane domain"/>
    <property type="match status" value="2"/>
</dbReference>
<organism evidence="11 12">
    <name type="scientific">Pneumocystis wakefieldiae</name>
    <dbReference type="NCBI Taxonomy" id="38082"/>
    <lineage>
        <taxon>Eukaryota</taxon>
        <taxon>Fungi</taxon>
        <taxon>Dikarya</taxon>
        <taxon>Ascomycota</taxon>
        <taxon>Taphrinomycotina</taxon>
        <taxon>Pneumocystomycetes</taxon>
        <taxon>Pneumocystaceae</taxon>
        <taxon>Pneumocystis</taxon>
    </lineage>
</organism>
<dbReference type="PROSITE" id="PS50893">
    <property type="entry name" value="ABC_TRANSPORTER_2"/>
    <property type="match status" value="2"/>
</dbReference>
<evidence type="ECO:0000256" key="7">
    <source>
        <dbReference type="ARBA" id="ARBA00023136"/>
    </source>
</evidence>
<evidence type="ECO:0000259" key="10">
    <source>
        <dbReference type="PROSITE" id="PS50929"/>
    </source>
</evidence>
<evidence type="ECO:0000259" key="9">
    <source>
        <dbReference type="PROSITE" id="PS50893"/>
    </source>
</evidence>
<feature type="transmembrane region" description="Helical" evidence="8">
    <location>
        <begin position="316"/>
        <end position="337"/>
    </location>
</feature>
<evidence type="ECO:0000256" key="6">
    <source>
        <dbReference type="ARBA" id="ARBA00022989"/>
    </source>
</evidence>
<dbReference type="EMBL" id="CP054546">
    <property type="protein sequence ID" value="QSL66936.1"/>
    <property type="molecule type" value="Genomic_DNA"/>
</dbReference>
<dbReference type="InterPro" id="IPR039421">
    <property type="entry name" value="Type_1_exporter"/>
</dbReference>
<keyword evidence="5" id="KW-0067">ATP-binding</keyword>
<dbReference type="Proteomes" id="UP000663699">
    <property type="component" value="Chromosome 15"/>
</dbReference>
<feature type="transmembrane region" description="Helical" evidence="8">
    <location>
        <begin position="94"/>
        <end position="119"/>
    </location>
</feature>
<feature type="transmembrane region" description="Helical" evidence="8">
    <location>
        <begin position="823"/>
        <end position="842"/>
    </location>
</feature>
<evidence type="ECO:0000256" key="8">
    <source>
        <dbReference type="SAM" id="Phobius"/>
    </source>
</evidence>
<dbReference type="InterPro" id="IPR003439">
    <property type="entry name" value="ABC_transporter-like_ATP-bd"/>
</dbReference>
<dbReference type="GO" id="GO:0016887">
    <property type="term" value="F:ATP hydrolysis activity"/>
    <property type="evidence" value="ECO:0007669"/>
    <property type="project" value="InterPro"/>
</dbReference>
<dbReference type="SUPFAM" id="SSF52540">
    <property type="entry name" value="P-loop containing nucleoside triphosphate hydrolases"/>
    <property type="match status" value="2"/>
</dbReference>
<feature type="transmembrane region" description="Helical" evidence="8">
    <location>
        <begin position="798"/>
        <end position="817"/>
    </location>
</feature>
<protein>
    <submittedName>
        <fullName evidence="11">Uncharacterized protein</fullName>
    </submittedName>
</protein>
<feature type="transmembrane region" description="Helical" evidence="8">
    <location>
        <begin position="171"/>
        <end position="191"/>
    </location>
</feature>
<dbReference type="PANTHER" id="PTHR43394">
    <property type="entry name" value="ATP-DEPENDENT PERMEASE MDL1, MITOCHONDRIAL"/>
    <property type="match status" value="1"/>
</dbReference>
<feature type="domain" description="ABC transmembrane type-1" evidence="10">
    <location>
        <begin position="690"/>
        <end position="985"/>
    </location>
</feature>
<dbReference type="Pfam" id="PF00664">
    <property type="entry name" value="ABC_membrane"/>
    <property type="match status" value="2"/>
</dbReference>
<dbReference type="SUPFAM" id="SSF90123">
    <property type="entry name" value="ABC transporter transmembrane region"/>
    <property type="match status" value="2"/>
</dbReference>
<keyword evidence="12" id="KW-1185">Reference proteome</keyword>
<comment type="subcellular location">
    <subcellularLocation>
        <location evidence="1">Membrane</location>
        <topology evidence="1">Multi-pass membrane protein</topology>
    </subcellularLocation>
</comment>
<accession>A0A899G1Z7</accession>
<dbReference type="GO" id="GO:0090374">
    <property type="term" value="P:oligopeptide export from mitochondrion"/>
    <property type="evidence" value="ECO:0007669"/>
    <property type="project" value="TreeGrafter"/>
</dbReference>
<gene>
    <name evidence="11" type="ORF">MERGE_001323</name>
</gene>
<feature type="transmembrane region" description="Helical" evidence="8">
    <location>
        <begin position="689"/>
        <end position="711"/>
    </location>
</feature>
<keyword evidence="2" id="KW-0813">Transport</keyword>
<keyword evidence="7 8" id="KW-0472">Membrane</keyword>
<keyword evidence="3 8" id="KW-0812">Transmembrane</keyword>
<dbReference type="FunFam" id="3.40.50.300:FF:001471">
    <property type="entry name" value="P-loop containing nucleoside triphosphate hydrolase protein"/>
    <property type="match status" value="1"/>
</dbReference>
<dbReference type="SMART" id="SM00382">
    <property type="entry name" value="AAA"/>
    <property type="match status" value="2"/>
</dbReference>
<dbReference type="GO" id="GO:0005524">
    <property type="term" value="F:ATP binding"/>
    <property type="evidence" value="ECO:0007669"/>
    <property type="project" value="UniProtKB-KW"/>
</dbReference>
<dbReference type="GO" id="GO:0015421">
    <property type="term" value="F:ABC-type oligopeptide transporter activity"/>
    <property type="evidence" value="ECO:0007669"/>
    <property type="project" value="TreeGrafter"/>
</dbReference>
<feature type="transmembrane region" description="Helical" evidence="8">
    <location>
        <begin position="197"/>
        <end position="218"/>
    </location>
</feature>
<dbReference type="InterPro" id="IPR036640">
    <property type="entry name" value="ABC1_TM_sf"/>
</dbReference>
<name>A0A899G1Z7_9ASCO</name>
<proteinExistence type="predicted"/>
<evidence type="ECO:0000256" key="1">
    <source>
        <dbReference type="ARBA" id="ARBA00004141"/>
    </source>
</evidence>
<dbReference type="PANTHER" id="PTHR43394:SF15">
    <property type="entry name" value="ALPHA-FACTOR-TRANSPORTING ATPASE"/>
    <property type="match status" value="1"/>
</dbReference>
<dbReference type="FunFam" id="3.40.50.300:FF:000604">
    <property type="entry name" value="ABC transporter B family member 28"/>
    <property type="match status" value="1"/>
</dbReference>
<evidence type="ECO:0000256" key="3">
    <source>
        <dbReference type="ARBA" id="ARBA00022692"/>
    </source>
</evidence>
<dbReference type="Gene3D" id="3.40.50.300">
    <property type="entry name" value="P-loop containing nucleotide triphosphate hydrolases"/>
    <property type="match status" value="2"/>
</dbReference>
<evidence type="ECO:0000313" key="12">
    <source>
        <dbReference type="Proteomes" id="UP000663699"/>
    </source>
</evidence>
<dbReference type="CDD" id="cd18578">
    <property type="entry name" value="ABC_6TM_Pgp_ABCB1_D2_like"/>
    <property type="match status" value="1"/>
</dbReference>
<feature type="domain" description="ABC transporter" evidence="9">
    <location>
        <begin position="1018"/>
        <end position="1253"/>
    </location>
</feature>
<dbReference type="Pfam" id="PF00005">
    <property type="entry name" value="ABC_tran"/>
    <property type="match status" value="2"/>
</dbReference>
<reference evidence="11" key="1">
    <citation type="submission" date="2020-06" db="EMBL/GenBank/DDBJ databases">
        <title>Genomes of multiple members of Pneumocystis genus reveal paths to human pathogen Pneumocystis jirovecii.</title>
        <authorList>
            <person name="Cisse O.H."/>
            <person name="Ma L."/>
            <person name="Dekker J."/>
            <person name="Khil P."/>
            <person name="Jo J."/>
            <person name="Brenchley J."/>
            <person name="Blair R."/>
            <person name="Pahar B."/>
            <person name="Chabe M."/>
            <person name="Van Rompay K.A."/>
            <person name="Keesler R."/>
            <person name="Sukura A."/>
            <person name="Hirsch V."/>
            <person name="Kutty G."/>
            <person name="Liu Y."/>
            <person name="Peng L."/>
            <person name="Chen J."/>
            <person name="Song J."/>
            <person name="Weissenbacher-Lang C."/>
            <person name="Xu J."/>
            <person name="Upham N.S."/>
            <person name="Stajich J.E."/>
            <person name="Cuomo C.A."/>
            <person name="Cushion M.T."/>
            <person name="Kovacs J.A."/>
        </authorList>
    </citation>
    <scope>NUCLEOTIDE SEQUENCE</scope>
    <source>
        <strain evidence="11">2A</strain>
    </source>
</reference>
<feature type="transmembrane region" description="Helical" evidence="8">
    <location>
        <begin position="43"/>
        <end position="59"/>
    </location>
</feature>
<evidence type="ECO:0000256" key="4">
    <source>
        <dbReference type="ARBA" id="ARBA00022741"/>
    </source>
</evidence>
<dbReference type="OrthoDB" id="6500128at2759"/>
<evidence type="ECO:0000313" key="11">
    <source>
        <dbReference type="EMBL" id="QSL66936.1"/>
    </source>
</evidence>
<keyword evidence="6 8" id="KW-1133">Transmembrane helix</keyword>
<dbReference type="InterPro" id="IPR027417">
    <property type="entry name" value="P-loop_NTPase"/>
</dbReference>
<feature type="transmembrane region" description="Helical" evidence="8">
    <location>
        <begin position="905"/>
        <end position="922"/>
    </location>
</feature>
<dbReference type="GO" id="GO:0005743">
    <property type="term" value="C:mitochondrial inner membrane"/>
    <property type="evidence" value="ECO:0007669"/>
    <property type="project" value="TreeGrafter"/>
</dbReference>
<feature type="transmembrane region" description="Helical" evidence="8">
    <location>
        <begin position="723"/>
        <end position="746"/>
    </location>
</feature>
<evidence type="ECO:0000256" key="2">
    <source>
        <dbReference type="ARBA" id="ARBA00022448"/>
    </source>
</evidence>
<feature type="transmembrane region" description="Helical" evidence="8">
    <location>
        <begin position="282"/>
        <end position="304"/>
    </location>
</feature>
<feature type="transmembrane region" description="Helical" evidence="8">
    <location>
        <begin position="957"/>
        <end position="978"/>
    </location>
</feature>
<keyword evidence="4" id="KW-0547">Nucleotide-binding</keyword>
<dbReference type="CDD" id="cd18577">
    <property type="entry name" value="ABC_6TM_Pgp_ABCB1_D1_like"/>
    <property type="match status" value="1"/>
</dbReference>
<feature type="domain" description="ABC transmembrane type-1" evidence="10">
    <location>
        <begin position="47"/>
        <end position="339"/>
    </location>
</feature>
<sequence length="1257" mass="144190">MEKNQAGYLEKNSTYINSRESYKDNIKHASFFNLFTFLKKKDAFLLLFSCIISIINGFFKPYMTFLLGRLFHAFSLISLKEITEKQFNNQINQYILHLLFLAIASFIGGWLFQSLWHIFSEIYIKRVYKKLFSNFATKEFEWYDCNKTGVSGLINRCEKDIQSLHYTHSDVLGRLLSSFITLVISLFLAFWHSWKLTFAVLASLPVVILIAAITSYFIGPYIYREKEVLAQAATHINQSIVNMPIVKVFNAQQYESRNFNSYISESSNAIRRYKKTYSIQQSFIRFVSLVMFIQGFWYGTHLVITNEVSSGNVLTVFWACLIISFSMQTIIQLLLYLKSGIIASYDLQNIFKDKKNKKSPYPFQGILFPEKCYGRIVYDLVSFAYPLRPEKMVLENVSLVFPAGKTTFIVGPSGSGKSSLATLLIKIYKPNTGSIYIDNKHIGLLNTNWVRNNITLIQQPVIFNETLKLNITLGKPLSDLENTSEIKNASRMALLQEMIFELPDGYDTRLGMNGISLSNGQMQRVAIARARFRDSSILILDESTSSLDYINRSLIYDAIRFWRKDKTTIIITHDISQIKDSDYIYVMDDGFLVQKGLKNDLLEDKNGTFFNVYSQKKESKIDDISTEKVNTSPRNIPKTVYESLKAKLNNEEMFLLNSGNVILENRRNTTNIRNLLASNMNDHKRRKKYGNGVSTPLFSYTLSKLLALFFSSKSISEIKRKSFQYSMIILGVSFFDSLTLFLKIYLLEYSADSWITNIRSILFKNILFQDIHYFSEKTYSSENTTRIIINETDLMRTIFGQITGNILVAIIMILVGVTWSFIIAWKLSIIIVGVVPLLYISIRLNSYLNTKWDHKYKDENINAMSILYELSENIFTVKALLLDNFFQEKFTLSIKRIFVKGIRKAIYVGFGYGITESIIFFFEGLDINFHDLGSNIDTALLFWYGSKTILNKTYTPIVVLTIFSLIIFSVITASQFLSMVPQYNKVKRAYGSVNDLFNISKKTTENEGSLVVPLNGEIIFKNVFFSYPGHSHIQVLEKINLKIRNNEKIALVGLSGSGKSTIISLIQKLYQVDSGFITINGHNISSIETKWLRNHIAVVRQTPMLFNRTIEQNIAYGLDSFNIYDVRTAAKKAAIDDFIMKLPDGYKTVLGDYGRGLSTGQAQRVSLARAFIRNPRILILDECTSSLDSLCASSIHEIIKNINDMTIIIITHSKEMMKLANKIVFLRNGRIAETGTYDELINMKKDFWTLIQKGQWI</sequence>